<gene>
    <name evidence="7" type="ORF">C0Z19_25705</name>
</gene>
<evidence type="ECO:0000313" key="8">
    <source>
        <dbReference type="Proteomes" id="UP000235347"/>
    </source>
</evidence>
<evidence type="ECO:0000256" key="3">
    <source>
        <dbReference type="ARBA" id="ARBA00023082"/>
    </source>
</evidence>
<evidence type="ECO:0000256" key="2">
    <source>
        <dbReference type="ARBA" id="ARBA00023015"/>
    </source>
</evidence>
<dbReference type="Proteomes" id="UP000235347">
    <property type="component" value="Unassembled WGS sequence"/>
</dbReference>
<evidence type="ECO:0000313" key="7">
    <source>
        <dbReference type="EMBL" id="PMS16604.1"/>
    </source>
</evidence>
<comment type="caution">
    <text evidence="7">The sequence shown here is derived from an EMBL/GenBank/DDBJ whole genome shotgun (WGS) entry which is preliminary data.</text>
</comment>
<organism evidence="7 8">
    <name type="scientific">Trinickia soli</name>
    <dbReference type="NCBI Taxonomy" id="380675"/>
    <lineage>
        <taxon>Bacteria</taxon>
        <taxon>Pseudomonadati</taxon>
        <taxon>Pseudomonadota</taxon>
        <taxon>Betaproteobacteria</taxon>
        <taxon>Burkholderiales</taxon>
        <taxon>Burkholderiaceae</taxon>
        <taxon>Trinickia</taxon>
    </lineage>
</organism>
<feature type="domain" description="RNA polymerase sigma-70 region 2" evidence="5">
    <location>
        <begin position="38"/>
        <end position="103"/>
    </location>
</feature>
<dbReference type="SUPFAM" id="SSF88659">
    <property type="entry name" value="Sigma3 and sigma4 domains of RNA polymerase sigma factors"/>
    <property type="match status" value="1"/>
</dbReference>
<dbReference type="PANTHER" id="PTHR43133:SF32">
    <property type="entry name" value="BLR3042 PROTEIN"/>
    <property type="match status" value="1"/>
</dbReference>
<dbReference type="InterPro" id="IPR014284">
    <property type="entry name" value="RNA_pol_sigma-70_dom"/>
</dbReference>
<dbReference type="GO" id="GO:0016987">
    <property type="term" value="F:sigma factor activity"/>
    <property type="evidence" value="ECO:0007669"/>
    <property type="project" value="UniProtKB-KW"/>
</dbReference>
<proteinExistence type="inferred from homology"/>
<comment type="similarity">
    <text evidence="1">Belongs to the sigma-70 factor family. ECF subfamily.</text>
</comment>
<reference evidence="7 8" key="1">
    <citation type="submission" date="2018-01" db="EMBL/GenBank/DDBJ databases">
        <title>Whole genome analyses suggest that Burkholderia sensu lato contains two further novel genera in the rhizoxinica-symbiotica group Mycetohabitans gen. nov., and Trinickia gen. nov.: implications for the evolution of diazotrophy and nodulation in the Burkholderiaceae.</title>
        <authorList>
            <person name="Estrada-de los Santos P."/>
            <person name="Palmer M."/>
            <person name="Chavez-Ramirez B."/>
            <person name="Beukes C."/>
            <person name="Steenkamp E.T."/>
            <person name="Hirsch A.M."/>
            <person name="Manyaka P."/>
            <person name="Maluk M."/>
            <person name="Lafos M."/>
            <person name="Crook M."/>
            <person name="Gross E."/>
            <person name="Simon M.F."/>
            <person name="Bueno dos Reis Junior F."/>
            <person name="Poole P.S."/>
            <person name="Venter S.N."/>
            <person name="James E.K."/>
        </authorList>
    </citation>
    <scope>NUCLEOTIDE SEQUENCE [LARGE SCALE GENOMIC DNA]</scope>
    <source>
        <strain evidence="7 8">GP25-8</strain>
    </source>
</reference>
<dbReference type="EMBL" id="PNYB01000034">
    <property type="protein sequence ID" value="PMS16604.1"/>
    <property type="molecule type" value="Genomic_DNA"/>
</dbReference>
<dbReference type="InterPro" id="IPR036388">
    <property type="entry name" value="WH-like_DNA-bd_sf"/>
</dbReference>
<dbReference type="InterPro" id="IPR013249">
    <property type="entry name" value="RNA_pol_sigma70_r4_t2"/>
</dbReference>
<dbReference type="CDD" id="cd06171">
    <property type="entry name" value="Sigma70_r4"/>
    <property type="match status" value="1"/>
</dbReference>
<protein>
    <submittedName>
        <fullName evidence="7">RNA polymerase subunit sigma-70</fullName>
    </submittedName>
</protein>
<feature type="domain" description="RNA polymerase sigma factor 70 region 4 type 2" evidence="6">
    <location>
        <begin position="130"/>
        <end position="181"/>
    </location>
</feature>
<keyword evidence="8" id="KW-1185">Reference proteome</keyword>
<dbReference type="NCBIfam" id="TIGR02937">
    <property type="entry name" value="sigma70-ECF"/>
    <property type="match status" value="1"/>
</dbReference>
<keyword evidence="3" id="KW-0731">Sigma factor</keyword>
<dbReference type="PANTHER" id="PTHR43133">
    <property type="entry name" value="RNA POLYMERASE ECF-TYPE SIGMA FACTO"/>
    <property type="match status" value="1"/>
</dbReference>
<accession>A0A2N7VHG9</accession>
<dbReference type="GO" id="GO:0006352">
    <property type="term" value="P:DNA-templated transcription initiation"/>
    <property type="evidence" value="ECO:0007669"/>
    <property type="project" value="InterPro"/>
</dbReference>
<evidence type="ECO:0000259" key="6">
    <source>
        <dbReference type="Pfam" id="PF08281"/>
    </source>
</evidence>
<name>A0A2N7VHG9_9BURK</name>
<dbReference type="Pfam" id="PF04542">
    <property type="entry name" value="Sigma70_r2"/>
    <property type="match status" value="1"/>
</dbReference>
<dbReference type="AlphaFoldDB" id="A0A2N7VHG9"/>
<dbReference type="RefSeq" id="WP_102612659.1">
    <property type="nucleotide sequence ID" value="NZ_CADIKD010000007.1"/>
</dbReference>
<dbReference type="InterPro" id="IPR039425">
    <property type="entry name" value="RNA_pol_sigma-70-like"/>
</dbReference>
<dbReference type="Pfam" id="PF08281">
    <property type="entry name" value="Sigma70_r4_2"/>
    <property type="match status" value="1"/>
</dbReference>
<dbReference type="Gene3D" id="1.10.1740.10">
    <property type="match status" value="1"/>
</dbReference>
<dbReference type="InterPro" id="IPR013324">
    <property type="entry name" value="RNA_pol_sigma_r3/r4-like"/>
</dbReference>
<dbReference type="GO" id="GO:0003677">
    <property type="term" value="F:DNA binding"/>
    <property type="evidence" value="ECO:0007669"/>
    <property type="project" value="InterPro"/>
</dbReference>
<dbReference type="Gene3D" id="1.10.10.10">
    <property type="entry name" value="Winged helix-like DNA-binding domain superfamily/Winged helix DNA-binding domain"/>
    <property type="match status" value="1"/>
</dbReference>
<keyword evidence="2" id="KW-0805">Transcription regulation</keyword>
<evidence type="ECO:0000256" key="4">
    <source>
        <dbReference type="ARBA" id="ARBA00023163"/>
    </source>
</evidence>
<keyword evidence="4" id="KW-0804">Transcription</keyword>
<dbReference type="InterPro" id="IPR013325">
    <property type="entry name" value="RNA_pol_sigma_r2"/>
</dbReference>
<dbReference type="SUPFAM" id="SSF88946">
    <property type="entry name" value="Sigma2 domain of RNA polymerase sigma factors"/>
    <property type="match status" value="1"/>
</dbReference>
<evidence type="ECO:0000256" key="1">
    <source>
        <dbReference type="ARBA" id="ARBA00010641"/>
    </source>
</evidence>
<sequence>MLLNQATPFFDDEHATDADDLRLLRRVADQDKQALAQLYRAYHGRLARFLNRFTRRPDLIEEVINDTFMVVWQKAGAFRGDARVSTWLMGIAYRVTLRALRDGSFRYQEFAADFEGEAVEPFVDHEQADWIDKGLRKLSPEQRLVMELAYVMGHSLEEIAQITESTVTTVKARMFHARVKLRNVMPMLAGVTGDER</sequence>
<evidence type="ECO:0000259" key="5">
    <source>
        <dbReference type="Pfam" id="PF04542"/>
    </source>
</evidence>
<dbReference type="InterPro" id="IPR007627">
    <property type="entry name" value="RNA_pol_sigma70_r2"/>
</dbReference>